<protein>
    <submittedName>
        <fullName evidence="1">Uncharacterized protein</fullName>
    </submittedName>
</protein>
<evidence type="ECO:0000313" key="2">
    <source>
        <dbReference type="Proteomes" id="UP001153331"/>
    </source>
</evidence>
<accession>A0ACC2HUA5</accession>
<comment type="caution">
    <text evidence="1">The sequence shown here is derived from an EMBL/GenBank/DDBJ whole genome shotgun (WGS) entry which is preliminary data.</text>
</comment>
<name>A0ACC2HUA5_9PLEO</name>
<dbReference type="EMBL" id="JAPHNI010001140">
    <property type="protein sequence ID" value="KAJ8106539.1"/>
    <property type="molecule type" value="Genomic_DNA"/>
</dbReference>
<dbReference type="Proteomes" id="UP001153331">
    <property type="component" value="Unassembled WGS sequence"/>
</dbReference>
<keyword evidence="2" id="KW-1185">Reference proteome</keyword>
<evidence type="ECO:0000313" key="1">
    <source>
        <dbReference type="EMBL" id="KAJ8106539.1"/>
    </source>
</evidence>
<reference evidence="1" key="1">
    <citation type="submission" date="2022-11" db="EMBL/GenBank/DDBJ databases">
        <title>Genome Sequence of Boeremia exigua.</title>
        <authorList>
            <person name="Buettner E."/>
        </authorList>
    </citation>
    <scope>NUCLEOTIDE SEQUENCE</scope>
    <source>
        <strain evidence="1">CU02</strain>
    </source>
</reference>
<gene>
    <name evidence="1" type="ORF">OPT61_g9465</name>
</gene>
<organism evidence="1 2">
    <name type="scientific">Boeremia exigua</name>
    <dbReference type="NCBI Taxonomy" id="749465"/>
    <lineage>
        <taxon>Eukaryota</taxon>
        <taxon>Fungi</taxon>
        <taxon>Dikarya</taxon>
        <taxon>Ascomycota</taxon>
        <taxon>Pezizomycotina</taxon>
        <taxon>Dothideomycetes</taxon>
        <taxon>Pleosporomycetidae</taxon>
        <taxon>Pleosporales</taxon>
        <taxon>Pleosporineae</taxon>
        <taxon>Didymellaceae</taxon>
        <taxon>Boeremia</taxon>
    </lineage>
</organism>
<sequence length="505" mass="56775">MASIKIHSNSQLSLGQRQIIQRTHLGVTMRSDEEIVQIDLFQSKSFKLIHLSTPSPVPTVSILSYRFADVVMFLGWVLLLALFVLLYFLPPYVVLQAALRPLLDRGLAGANLSHMLGIVELVIYTCLLSAHTLDLEYALWLFFGRPDQVEAHNMDVRTSSILRAMFEVLMRTPLRILRLESRAHLQSNQVSGNSAKELTSDASLATSRVTTDAIVPSWRPGESTEAALISLFILFERSPMLRGTESCGRSRQADCRDFSHLMVNDYLQRLSGDEEKESLKQSLLYRLVESKDEQTGNSLSQVELEEHAIIFLTVGSETTTAALMWFLWKLGQLPHIRERLAREIRTAFPDPAVSPTHAEISKLSKPYLKHTIDKSLRLWAPLSVNNPRVSPGKVIGGHFIPAGTIVSNSIYSTSRDPTVFPNPGIFDPSRWENATSTMRIMSRPFSSGPRNCIGKHLAEINLALTIARLYQLYDIVPDPSMTEEVMRVKDQGVLSPWEDQELNIQ</sequence>
<proteinExistence type="predicted"/>